<sequence length="293" mass="33811">MFIHTMRYTPQIHYRFPHWFQFLDTRSAPKPIIGRLSRVHTRSFTPISRMPFSPHQNPFTIKHFKLVDVSESTMSSTPSSSSHANQGGQSNDWADFFPPQSSPNSSALPDSNADGKTTPPRPRNTLLDRIDKIRKDLEEVSISVENREIIIEAARWNPLYMIRLPKNAAWNQKAQAHNRAYSATTSQVKRIGDKATLAQVIIWEERVKKLLEWTLNQVDKIDAENAWEDFREDPDKVFGEWTWEKAREGGDEKNARGREIEESVDPFDVGQPNLKEDAGKYVDEFLEESLGFR</sequence>
<evidence type="ECO:0000313" key="2">
    <source>
        <dbReference type="EMBL" id="KAF2000108.1"/>
    </source>
</evidence>
<name>A0A6A5WGC1_9PLEO</name>
<gene>
    <name evidence="2" type="ORF">P154DRAFT_599513</name>
</gene>
<dbReference type="Proteomes" id="UP000799779">
    <property type="component" value="Unassembled WGS sequence"/>
</dbReference>
<proteinExistence type="predicted"/>
<keyword evidence="3" id="KW-1185">Reference proteome</keyword>
<dbReference type="AlphaFoldDB" id="A0A6A5WGC1"/>
<feature type="compositionally biased region" description="Basic and acidic residues" evidence="1">
    <location>
        <begin position="248"/>
        <end position="261"/>
    </location>
</feature>
<feature type="compositionally biased region" description="Polar residues" evidence="1">
    <location>
        <begin position="83"/>
        <end position="92"/>
    </location>
</feature>
<feature type="compositionally biased region" description="Low complexity" evidence="1">
    <location>
        <begin position="72"/>
        <end position="82"/>
    </location>
</feature>
<dbReference type="OrthoDB" id="10629429at2759"/>
<dbReference type="EMBL" id="ML977591">
    <property type="protein sequence ID" value="KAF2000108.1"/>
    <property type="molecule type" value="Genomic_DNA"/>
</dbReference>
<evidence type="ECO:0000313" key="3">
    <source>
        <dbReference type="Proteomes" id="UP000799779"/>
    </source>
</evidence>
<feature type="region of interest" description="Disordered" evidence="1">
    <location>
        <begin position="72"/>
        <end position="127"/>
    </location>
</feature>
<reference evidence="2" key="1">
    <citation type="journal article" date="2020" name="Stud. Mycol.">
        <title>101 Dothideomycetes genomes: a test case for predicting lifestyles and emergence of pathogens.</title>
        <authorList>
            <person name="Haridas S."/>
            <person name="Albert R."/>
            <person name="Binder M."/>
            <person name="Bloem J."/>
            <person name="Labutti K."/>
            <person name="Salamov A."/>
            <person name="Andreopoulos B."/>
            <person name="Baker S."/>
            <person name="Barry K."/>
            <person name="Bills G."/>
            <person name="Bluhm B."/>
            <person name="Cannon C."/>
            <person name="Castanera R."/>
            <person name="Culley D."/>
            <person name="Daum C."/>
            <person name="Ezra D."/>
            <person name="Gonzalez J."/>
            <person name="Henrissat B."/>
            <person name="Kuo A."/>
            <person name="Liang C."/>
            <person name="Lipzen A."/>
            <person name="Lutzoni F."/>
            <person name="Magnuson J."/>
            <person name="Mondo S."/>
            <person name="Nolan M."/>
            <person name="Ohm R."/>
            <person name="Pangilinan J."/>
            <person name="Park H.-J."/>
            <person name="Ramirez L."/>
            <person name="Alfaro M."/>
            <person name="Sun H."/>
            <person name="Tritt A."/>
            <person name="Yoshinaga Y."/>
            <person name="Zwiers L.-H."/>
            <person name="Turgeon B."/>
            <person name="Goodwin S."/>
            <person name="Spatafora J."/>
            <person name="Crous P."/>
            <person name="Grigoriev I."/>
        </authorList>
    </citation>
    <scope>NUCLEOTIDE SEQUENCE</scope>
    <source>
        <strain evidence="2">CBS 123094</strain>
    </source>
</reference>
<protein>
    <submittedName>
        <fullName evidence="2">Uncharacterized protein</fullName>
    </submittedName>
</protein>
<accession>A0A6A5WGC1</accession>
<evidence type="ECO:0000256" key="1">
    <source>
        <dbReference type="SAM" id="MobiDB-lite"/>
    </source>
</evidence>
<feature type="region of interest" description="Disordered" evidence="1">
    <location>
        <begin position="248"/>
        <end position="269"/>
    </location>
</feature>
<organism evidence="2 3">
    <name type="scientific">Amniculicola lignicola CBS 123094</name>
    <dbReference type="NCBI Taxonomy" id="1392246"/>
    <lineage>
        <taxon>Eukaryota</taxon>
        <taxon>Fungi</taxon>
        <taxon>Dikarya</taxon>
        <taxon>Ascomycota</taxon>
        <taxon>Pezizomycotina</taxon>
        <taxon>Dothideomycetes</taxon>
        <taxon>Pleosporomycetidae</taxon>
        <taxon>Pleosporales</taxon>
        <taxon>Amniculicolaceae</taxon>
        <taxon>Amniculicola</taxon>
    </lineage>
</organism>